<dbReference type="GO" id="GO:0042054">
    <property type="term" value="F:histone methyltransferase activity"/>
    <property type="evidence" value="ECO:0007669"/>
    <property type="project" value="TreeGrafter"/>
</dbReference>
<dbReference type="EMBL" id="JASPKY010000332">
    <property type="protein sequence ID" value="KAK9708310.1"/>
    <property type="molecule type" value="Genomic_DNA"/>
</dbReference>
<evidence type="ECO:0000256" key="5">
    <source>
        <dbReference type="ARBA" id="ARBA00022737"/>
    </source>
</evidence>
<dbReference type="Proteomes" id="UP001458880">
    <property type="component" value="Unassembled WGS sequence"/>
</dbReference>
<evidence type="ECO:0000256" key="2">
    <source>
        <dbReference type="ARBA" id="ARBA00022603"/>
    </source>
</evidence>
<gene>
    <name evidence="8" type="ORF">QE152_g27260</name>
</gene>
<dbReference type="FunFam" id="3.40.50.150:FF:000071">
    <property type="entry name" value="Protein arginine N-methyltransferase 7"/>
    <property type="match status" value="1"/>
</dbReference>
<feature type="domain" description="Protein arginine N-methyltransferase" evidence="7">
    <location>
        <begin position="177"/>
        <end position="367"/>
    </location>
</feature>
<name>A0AAW1JV67_POPJA</name>
<evidence type="ECO:0000256" key="6">
    <source>
        <dbReference type="PROSITE-ProRule" id="PRU01015"/>
    </source>
</evidence>
<dbReference type="GO" id="GO:0016274">
    <property type="term" value="F:protein-arginine N-methyltransferase activity"/>
    <property type="evidence" value="ECO:0007669"/>
    <property type="project" value="InterPro"/>
</dbReference>
<organism evidence="8 9">
    <name type="scientific">Popillia japonica</name>
    <name type="common">Japanese beetle</name>
    <dbReference type="NCBI Taxonomy" id="7064"/>
    <lineage>
        <taxon>Eukaryota</taxon>
        <taxon>Metazoa</taxon>
        <taxon>Ecdysozoa</taxon>
        <taxon>Arthropoda</taxon>
        <taxon>Hexapoda</taxon>
        <taxon>Insecta</taxon>
        <taxon>Pterygota</taxon>
        <taxon>Neoptera</taxon>
        <taxon>Endopterygota</taxon>
        <taxon>Coleoptera</taxon>
        <taxon>Polyphaga</taxon>
        <taxon>Scarabaeiformia</taxon>
        <taxon>Scarabaeidae</taxon>
        <taxon>Rutelinae</taxon>
        <taxon>Popillia</taxon>
    </lineage>
</organism>
<dbReference type="GO" id="GO:0032259">
    <property type="term" value="P:methylation"/>
    <property type="evidence" value="ECO:0007669"/>
    <property type="project" value="UniProtKB-KW"/>
</dbReference>
<dbReference type="InterPro" id="IPR025799">
    <property type="entry name" value="Arg_MeTrfase"/>
</dbReference>
<evidence type="ECO:0000313" key="9">
    <source>
        <dbReference type="Proteomes" id="UP001458880"/>
    </source>
</evidence>
<evidence type="ECO:0000259" key="7">
    <source>
        <dbReference type="Pfam" id="PF22528"/>
    </source>
</evidence>
<evidence type="ECO:0000256" key="1">
    <source>
        <dbReference type="ARBA" id="ARBA00018773"/>
    </source>
</evidence>
<dbReference type="Pfam" id="PF06325">
    <property type="entry name" value="PrmA"/>
    <property type="match status" value="1"/>
</dbReference>
<evidence type="ECO:0000313" key="8">
    <source>
        <dbReference type="EMBL" id="KAK9708310.1"/>
    </source>
</evidence>
<dbReference type="PANTHER" id="PTHR11006">
    <property type="entry name" value="PROTEIN ARGININE N-METHYLTRANSFERASE"/>
    <property type="match status" value="1"/>
</dbReference>
<dbReference type="Gene3D" id="3.40.50.150">
    <property type="entry name" value="Vaccinia Virus protein VP39"/>
    <property type="match status" value="2"/>
</dbReference>
<evidence type="ECO:0000256" key="3">
    <source>
        <dbReference type="ARBA" id="ARBA00022679"/>
    </source>
</evidence>
<keyword evidence="2 6" id="KW-0489">Methyltransferase</keyword>
<dbReference type="AlphaFoldDB" id="A0AAW1JV67"/>
<dbReference type="SUPFAM" id="SSF53335">
    <property type="entry name" value="S-adenosyl-L-methionine-dependent methyltransferases"/>
    <property type="match status" value="2"/>
</dbReference>
<evidence type="ECO:0000256" key="4">
    <source>
        <dbReference type="ARBA" id="ARBA00022691"/>
    </source>
</evidence>
<sequence>MSTFTQKLNPITGNFEWILQNEDYDYHQEVARSSYADMLHDTERNKKYEAAIKVAIDCLHQKGQKANVLDIGTGTGLLSMLAARHGADSVVACEGFIPMSECAVKIIALNGFSERIKVVPKRSTDLTVGDDGDMKIRANILVTEVFDTELIGEGALNTFKKAHEELLEKDCIVIPHSAVMYAQIIEGPLMQNWNNLKNVYNEDGELLLEIPPRVKECPGDVAVHDIQLSQLPVEFILEIPPRVKECPGDVAVHDIQLSQLPVEFIKTIVSPRVVFNFDFSGKTRFLYDREDVQTIKVERDGVAQAVFMWWDLVMDINNEVILSCAPYWAHPDYSKNNKDIPWRDHWMQAVYYLPTDVKVTKHDQIQLISCHDEFSVWFNIKKVTESITEEDYIRPFCYCNLHSTYPRTRIGQLNDGVRSKKYVALLEKHITTESVVLILSHGFYHGLIAAKLGAKKVVCVEPSLLSRSFMKSIVAYNNLDMVEVIESADKLRELGDGLKFNIVFGEPHYGTSIVPWDNFRLMYLLKPFKDLCDDNIQVFPKGGVIMAMAVEFRDLHKIRAPLIECEGFKMGPFDELIEVRFYVEIRDGILDMINKFKKRFKYTNFNLFSIYK</sequence>
<keyword evidence="5" id="KW-0677">Repeat</keyword>
<keyword evidence="4 6" id="KW-0949">S-adenosyl-L-methionine</keyword>
<dbReference type="InterPro" id="IPR029063">
    <property type="entry name" value="SAM-dependent_MTases_sf"/>
</dbReference>
<keyword evidence="9" id="KW-1185">Reference proteome</keyword>
<keyword evidence="3 6" id="KW-0808">Transferase</keyword>
<protein>
    <recommendedName>
        <fullName evidence="1">Protein arginine N-methyltransferase 7</fullName>
    </recommendedName>
</protein>
<proteinExistence type="predicted"/>
<accession>A0AAW1JV67</accession>
<reference evidence="8 9" key="1">
    <citation type="journal article" date="2024" name="BMC Genomics">
        <title>De novo assembly and annotation of Popillia japonica's genome with initial clues to its potential as an invasive pest.</title>
        <authorList>
            <person name="Cucini C."/>
            <person name="Boschi S."/>
            <person name="Funari R."/>
            <person name="Cardaioli E."/>
            <person name="Iannotti N."/>
            <person name="Marturano G."/>
            <person name="Paoli F."/>
            <person name="Bruttini M."/>
            <person name="Carapelli A."/>
            <person name="Frati F."/>
            <person name="Nardi F."/>
        </authorList>
    </citation>
    <scope>NUCLEOTIDE SEQUENCE [LARGE SCALE GENOMIC DNA]</scope>
    <source>
        <strain evidence="8">DMR45628</strain>
    </source>
</reference>
<dbReference type="PANTHER" id="PTHR11006:SF4">
    <property type="entry name" value="PROTEIN ARGININE N-METHYLTRANSFERASE 7"/>
    <property type="match status" value="1"/>
</dbReference>
<dbReference type="PROSITE" id="PS51678">
    <property type="entry name" value="SAM_MT_PRMT"/>
    <property type="match status" value="1"/>
</dbReference>
<dbReference type="Gene3D" id="2.70.160.11">
    <property type="entry name" value="Hnrnp arginine n-methyltransferase1"/>
    <property type="match status" value="3"/>
</dbReference>
<comment type="caution">
    <text evidence="8">The sequence shown here is derived from an EMBL/GenBank/DDBJ whole genome shotgun (WGS) entry which is preliminary data.</text>
</comment>
<dbReference type="FunFam" id="3.40.50.150:FF:000070">
    <property type="entry name" value="Protein arginine N-methyltransferase 7"/>
    <property type="match status" value="1"/>
</dbReference>
<dbReference type="Pfam" id="PF22528">
    <property type="entry name" value="PRMT_C"/>
    <property type="match status" value="1"/>
</dbReference>
<dbReference type="CDD" id="cd02440">
    <property type="entry name" value="AdoMet_MTases"/>
    <property type="match status" value="1"/>
</dbReference>
<dbReference type="InterPro" id="IPR055135">
    <property type="entry name" value="PRMT_dom"/>
</dbReference>